<keyword evidence="9 10" id="KW-0414">Isoprene biosynthesis</keyword>
<evidence type="ECO:0000313" key="13">
    <source>
        <dbReference type="Proteomes" id="UP000763557"/>
    </source>
</evidence>
<dbReference type="NCBIfam" id="NF003933">
    <property type="entry name" value="PRK05444.2-2"/>
    <property type="match status" value="1"/>
</dbReference>
<feature type="binding site" evidence="10">
    <location>
        <begin position="147"/>
        <end position="148"/>
    </location>
    <ligand>
        <name>thiamine diphosphate</name>
        <dbReference type="ChEBI" id="CHEBI:58937"/>
    </ligand>
</feature>
<comment type="function">
    <text evidence="10">Catalyzes the acyloin condensation reaction between C atoms 2 and 3 of pyruvate and glyceraldehyde 3-phosphate to yield 1-deoxy-D-xylulose-5-phosphate (DXP).</text>
</comment>
<evidence type="ECO:0000256" key="7">
    <source>
        <dbReference type="ARBA" id="ARBA00022977"/>
    </source>
</evidence>
<accession>A0ABX2EW25</accession>
<dbReference type="Gene3D" id="3.40.50.920">
    <property type="match status" value="1"/>
</dbReference>
<dbReference type="InterPro" id="IPR020826">
    <property type="entry name" value="Transketolase_BS"/>
</dbReference>
<dbReference type="InterPro" id="IPR005475">
    <property type="entry name" value="Transketolase-like_Pyr-bd"/>
</dbReference>
<dbReference type="PANTHER" id="PTHR43322">
    <property type="entry name" value="1-D-DEOXYXYLULOSE 5-PHOSPHATE SYNTHASE-RELATED"/>
    <property type="match status" value="1"/>
</dbReference>
<keyword evidence="6 10" id="KW-0460">Magnesium</keyword>
<dbReference type="Pfam" id="PF02780">
    <property type="entry name" value="Transketolase_C"/>
    <property type="match status" value="1"/>
</dbReference>
<dbReference type="CDD" id="cd02007">
    <property type="entry name" value="TPP_DXS"/>
    <property type="match status" value="1"/>
</dbReference>
<feature type="binding site" evidence="10">
    <location>
        <position position="176"/>
    </location>
    <ligand>
        <name>thiamine diphosphate</name>
        <dbReference type="ChEBI" id="CHEBI:58937"/>
    </ligand>
</feature>
<reference evidence="12 13" key="1">
    <citation type="submission" date="2020-01" db="EMBL/GenBank/DDBJ databases">
        <title>Kibdelosporangium persica a novel Actinomycetes from a hot desert in Iran.</title>
        <authorList>
            <person name="Safaei N."/>
            <person name="Zaburannyi N."/>
            <person name="Mueller R."/>
            <person name="Wink J."/>
        </authorList>
    </citation>
    <scope>NUCLEOTIDE SEQUENCE [LARGE SCALE GENOMIC DNA]</scope>
    <source>
        <strain evidence="12 13">4NS15</strain>
    </source>
</reference>
<evidence type="ECO:0000259" key="11">
    <source>
        <dbReference type="SMART" id="SM00861"/>
    </source>
</evidence>
<dbReference type="CDD" id="cd07033">
    <property type="entry name" value="TPP_PYR_DXS_TK_like"/>
    <property type="match status" value="1"/>
</dbReference>
<evidence type="ECO:0000256" key="2">
    <source>
        <dbReference type="ARBA" id="ARBA00011081"/>
    </source>
</evidence>
<dbReference type="SUPFAM" id="SSF52518">
    <property type="entry name" value="Thiamin diphosphate-binding fold (THDP-binding)"/>
    <property type="match status" value="2"/>
</dbReference>
<dbReference type="PROSITE" id="PS00801">
    <property type="entry name" value="TRANSKETOLASE_1"/>
    <property type="match status" value="1"/>
</dbReference>
<feature type="binding site" evidence="10">
    <location>
        <begin position="114"/>
        <end position="116"/>
    </location>
    <ligand>
        <name>thiamine diphosphate</name>
        <dbReference type="ChEBI" id="CHEBI:58937"/>
    </ligand>
</feature>
<gene>
    <name evidence="10" type="primary">dxs</name>
    <name evidence="12" type="ORF">GC106_4320</name>
</gene>
<dbReference type="InterPro" id="IPR005477">
    <property type="entry name" value="Dxylulose-5-P_synthase"/>
</dbReference>
<feature type="binding site" evidence="10">
    <location>
        <position position="329"/>
    </location>
    <ligand>
        <name>thiamine diphosphate</name>
        <dbReference type="ChEBI" id="CHEBI:58937"/>
    </ligand>
</feature>
<dbReference type="RefSeq" id="WP_173123750.1">
    <property type="nucleotide sequence ID" value="NZ_CBCSGW010000055.1"/>
</dbReference>
<proteinExistence type="inferred from homology"/>
<comment type="cofactor">
    <cofactor evidence="10">
        <name>thiamine diphosphate</name>
        <dbReference type="ChEBI" id="CHEBI:58937"/>
    </cofactor>
    <text evidence="10">Binds 1 thiamine pyrophosphate per subunit.</text>
</comment>
<protein>
    <recommendedName>
        <fullName evidence="10">1-deoxy-D-xylulose-5-phosphate synthase</fullName>
        <ecNumber evidence="10">2.2.1.7</ecNumber>
    </recommendedName>
    <alternativeName>
        <fullName evidence="10">1-deoxyxylulose-5-phosphate synthase</fullName>
        <shortName evidence="10">DXP synthase</shortName>
        <shortName evidence="10">DXPS</shortName>
    </alternativeName>
</protein>
<comment type="catalytic activity">
    <reaction evidence="10">
        <text>D-glyceraldehyde 3-phosphate + pyruvate + H(+) = 1-deoxy-D-xylulose 5-phosphate + CO2</text>
        <dbReference type="Rhea" id="RHEA:12605"/>
        <dbReference type="ChEBI" id="CHEBI:15361"/>
        <dbReference type="ChEBI" id="CHEBI:15378"/>
        <dbReference type="ChEBI" id="CHEBI:16526"/>
        <dbReference type="ChEBI" id="CHEBI:57792"/>
        <dbReference type="ChEBI" id="CHEBI:59776"/>
        <dbReference type="EC" id="2.2.1.7"/>
    </reaction>
</comment>
<feature type="domain" description="Transketolase-like pyrimidine-binding" evidence="11">
    <location>
        <begin position="278"/>
        <end position="442"/>
    </location>
</feature>
<evidence type="ECO:0000256" key="9">
    <source>
        <dbReference type="ARBA" id="ARBA00023229"/>
    </source>
</evidence>
<dbReference type="InterPro" id="IPR029061">
    <property type="entry name" value="THDP-binding"/>
</dbReference>
<evidence type="ECO:0000256" key="8">
    <source>
        <dbReference type="ARBA" id="ARBA00023052"/>
    </source>
</evidence>
<dbReference type="Pfam" id="PF13292">
    <property type="entry name" value="DXP_synthase_N"/>
    <property type="match status" value="2"/>
</dbReference>
<feature type="binding site" evidence="10">
    <location>
        <position position="146"/>
    </location>
    <ligand>
        <name>Mg(2+)</name>
        <dbReference type="ChEBI" id="CHEBI:18420"/>
    </ligand>
</feature>
<comment type="pathway">
    <text evidence="1 10">Metabolic intermediate biosynthesis; 1-deoxy-D-xylulose 5-phosphate biosynthesis; 1-deoxy-D-xylulose 5-phosphate from D-glyceraldehyde 3-phosphate and pyruvate: step 1/1.</text>
</comment>
<name>A0ABX2EW25_9PSEU</name>
<evidence type="ECO:0000313" key="12">
    <source>
        <dbReference type="EMBL" id="NRN63231.1"/>
    </source>
</evidence>
<dbReference type="InterPro" id="IPR049557">
    <property type="entry name" value="Transketolase_CS"/>
</dbReference>
<evidence type="ECO:0000256" key="4">
    <source>
        <dbReference type="ARBA" id="ARBA00022679"/>
    </source>
</evidence>
<dbReference type="EMBL" id="JAAATY010000001">
    <property type="protein sequence ID" value="NRN63231.1"/>
    <property type="molecule type" value="Genomic_DNA"/>
</dbReference>
<dbReference type="InterPro" id="IPR009014">
    <property type="entry name" value="Transketo_C/PFOR_II"/>
</dbReference>
<dbReference type="SMART" id="SM00861">
    <property type="entry name" value="Transket_pyr"/>
    <property type="match status" value="1"/>
</dbReference>
<feature type="binding site" evidence="10">
    <location>
        <position position="248"/>
    </location>
    <ligand>
        <name>thiamine diphosphate</name>
        <dbReference type="ChEBI" id="CHEBI:58937"/>
    </ligand>
</feature>
<dbReference type="Gene3D" id="3.40.50.970">
    <property type="match status" value="2"/>
</dbReference>
<evidence type="ECO:0000256" key="6">
    <source>
        <dbReference type="ARBA" id="ARBA00022842"/>
    </source>
</evidence>
<dbReference type="SUPFAM" id="SSF52922">
    <property type="entry name" value="TK C-terminal domain-like"/>
    <property type="match status" value="1"/>
</dbReference>
<comment type="cofactor">
    <cofactor evidence="10">
        <name>Mg(2+)</name>
        <dbReference type="ChEBI" id="CHEBI:18420"/>
    </cofactor>
    <text evidence="10">Binds 1 Mg(2+) ion per subunit.</text>
</comment>
<comment type="subunit">
    <text evidence="3 10">Homodimer.</text>
</comment>
<evidence type="ECO:0000256" key="1">
    <source>
        <dbReference type="ARBA" id="ARBA00004980"/>
    </source>
</evidence>
<keyword evidence="4 10" id="KW-0808">Transferase</keyword>
<keyword evidence="8 10" id="KW-0786">Thiamine pyrophosphate</keyword>
<dbReference type="EC" id="2.2.1.7" evidence="10"/>
<comment type="similarity">
    <text evidence="2 10">Belongs to the transketolase family. DXPS subfamily.</text>
</comment>
<dbReference type="PROSITE" id="PS00802">
    <property type="entry name" value="TRANSKETOLASE_2"/>
    <property type="match status" value="1"/>
</dbReference>
<keyword evidence="5 10" id="KW-0479">Metal-binding</keyword>
<dbReference type="Pfam" id="PF02779">
    <property type="entry name" value="Transket_pyr"/>
    <property type="match status" value="1"/>
</dbReference>
<keyword evidence="7 10" id="KW-0784">Thiamine biosynthesis</keyword>
<dbReference type="Proteomes" id="UP000763557">
    <property type="component" value="Unassembled WGS sequence"/>
</dbReference>
<organism evidence="12 13">
    <name type="scientific">Kibdelosporangium persicum</name>
    <dbReference type="NCBI Taxonomy" id="2698649"/>
    <lineage>
        <taxon>Bacteria</taxon>
        <taxon>Bacillati</taxon>
        <taxon>Actinomycetota</taxon>
        <taxon>Actinomycetes</taxon>
        <taxon>Pseudonocardiales</taxon>
        <taxon>Pseudonocardiaceae</taxon>
        <taxon>Kibdelosporangium</taxon>
    </lineage>
</organism>
<evidence type="ECO:0000256" key="5">
    <source>
        <dbReference type="ARBA" id="ARBA00022723"/>
    </source>
</evidence>
<sequence>MALLETVSGPARLRELTIDELTTLAGEIRAFLIERVAASGGHLGPNLGVVELTIALHAVFDSPRDRLLWDTGHQSYVHKILTGRQAGFDRLRKSGGLSGYPNPAESEHDLVENSHASTALSYADGLARADAYLGRTDRAVVAIIGDGAMTGGMAWEALNNIAGGPDRPLIIVLNDNERSYAPTVGGWAEHLADLRAGRGTDVFSGFGLDYLGPVDGHDIQAVQDALRAARALAKPVVVHVITEKGKGFEHTENNELDLGHAIKPMDPRTGRPLGTSVPSFTSVFGSTLVELAEERPDLVAITAAMTEPTGLLPLRKQYPDRVIDVGIAEQHAVTMAAGLSMGGVHPVVAIYATFVNRALDQLLMDVALHKRPVTFVLDRSGVTGDDGPSHNGMWDLSVLQVVPGLRIAAPRDGARLAELLREAVAWSEGPTLLRFPKGAAGDDIPAVARFGGMDVLRRTGSLDVLIVAVGALAGLALTVADGVRAQGIGVTVVDPRWVTPVNPALADMARRHRLTITIEDNSRTGGVGSAIAQTLRDARVSTPLREFGIPRRFLGHGSRAEVLAACGLTAQEISRSVVEFVAELGAGPQHAELDAEGSMW</sequence>
<feature type="binding site" evidence="10">
    <location>
        <position position="176"/>
    </location>
    <ligand>
        <name>Mg(2+)</name>
        <dbReference type="ChEBI" id="CHEBI:18420"/>
    </ligand>
</feature>
<comment type="caution">
    <text evidence="12">The sequence shown here is derived from an EMBL/GenBank/DDBJ whole genome shotgun (WGS) entry which is preliminary data.</text>
</comment>
<evidence type="ECO:0000256" key="3">
    <source>
        <dbReference type="ARBA" id="ARBA00011738"/>
    </source>
</evidence>
<dbReference type="InterPro" id="IPR033248">
    <property type="entry name" value="Transketolase_C"/>
</dbReference>
<evidence type="ECO:0000256" key="10">
    <source>
        <dbReference type="HAMAP-Rule" id="MF_00315"/>
    </source>
</evidence>
<dbReference type="HAMAP" id="MF_00315">
    <property type="entry name" value="DXP_synth"/>
    <property type="match status" value="1"/>
</dbReference>
<keyword evidence="13" id="KW-1185">Reference proteome</keyword>
<dbReference type="PANTHER" id="PTHR43322:SF5">
    <property type="entry name" value="1-DEOXY-D-XYLULOSE-5-PHOSPHATE SYNTHASE, CHLOROPLASTIC"/>
    <property type="match status" value="1"/>
</dbReference>
<feature type="binding site" evidence="10">
    <location>
        <position position="73"/>
    </location>
    <ligand>
        <name>thiamine diphosphate</name>
        <dbReference type="ChEBI" id="CHEBI:58937"/>
    </ligand>
</feature>